<feature type="transmembrane region" description="Helical" evidence="7">
    <location>
        <begin position="77"/>
        <end position="93"/>
    </location>
</feature>
<comment type="function">
    <text evidence="1 7">May be involved in both secretory and endocytic intracellular trafficking in the endosomal/prevacuolar compartments.</text>
</comment>
<dbReference type="GO" id="GO:0005794">
    <property type="term" value="C:Golgi apparatus"/>
    <property type="evidence" value="ECO:0007669"/>
    <property type="project" value="TreeGrafter"/>
</dbReference>
<gene>
    <name evidence="8" type="ORF">QN277_007582</name>
</gene>
<sequence>MSSTTELFSTFKETSQSVMATRRPWRQLLDFSALSFPSSISDATTRIAQNVSHFLANYTLIILIILFLSLIYHPWSMLVFLIVFAAWYFLYFSRDEPVSIFNLVVLDDRAVVVGLGLITLVALILTHVWLNVFLSIVIGIVVVCLHAAFRGTEDLVMDDQESPYGPMLSGGTGGPYVPV</sequence>
<feature type="transmembrane region" description="Helical" evidence="7">
    <location>
        <begin position="54"/>
        <end position="71"/>
    </location>
</feature>
<evidence type="ECO:0000256" key="2">
    <source>
        <dbReference type="ARBA" id="ARBA00004127"/>
    </source>
</evidence>
<keyword evidence="9" id="KW-1185">Reference proteome</keyword>
<evidence type="ECO:0000313" key="9">
    <source>
        <dbReference type="Proteomes" id="UP001293593"/>
    </source>
</evidence>
<organism evidence="8 9">
    <name type="scientific">Acacia crassicarpa</name>
    <name type="common">northern wattle</name>
    <dbReference type="NCBI Taxonomy" id="499986"/>
    <lineage>
        <taxon>Eukaryota</taxon>
        <taxon>Viridiplantae</taxon>
        <taxon>Streptophyta</taxon>
        <taxon>Embryophyta</taxon>
        <taxon>Tracheophyta</taxon>
        <taxon>Spermatophyta</taxon>
        <taxon>Magnoliopsida</taxon>
        <taxon>eudicotyledons</taxon>
        <taxon>Gunneridae</taxon>
        <taxon>Pentapetalae</taxon>
        <taxon>rosids</taxon>
        <taxon>fabids</taxon>
        <taxon>Fabales</taxon>
        <taxon>Fabaceae</taxon>
        <taxon>Caesalpinioideae</taxon>
        <taxon>mimosoid clade</taxon>
        <taxon>Acacieae</taxon>
        <taxon>Acacia</taxon>
    </lineage>
</organism>
<comment type="similarity">
    <text evidence="3 7">Belongs to the PRA1 family.</text>
</comment>
<comment type="subcellular location">
    <subcellularLocation>
        <location evidence="2">Endomembrane system</location>
        <topology evidence="2">Multi-pass membrane protein</topology>
    </subcellularLocation>
    <subcellularLocation>
        <location evidence="7">Membrane</location>
        <topology evidence="7">Multi-pass membrane protein</topology>
    </subcellularLocation>
</comment>
<dbReference type="GO" id="GO:0016020">
    <property type="term" value="C:membrane"/>
    <property type="evidence" value="ECO:0007669"/>
    <property type="project" value="UniProtKB-SubCell"/>
</dbReference>
<dbReference type="EMBL" id="JAWXYG010000012">
    <property type="protein sequence ID" value="KAK4258082.1"/>
    <property type="molecule type" value="Genomic_DNA"/>
</dbReference>
<dbReference type="GO" id="GO:0005783">
    <property type="term" value="C:endoplasmic reticulum"/>
    <property type="evidence" value="ECO:0007669"/>
    <property type="project" value="UniProtKB-ARBA"/>
</dbReference>
<evidence type="ECO:0000256" key="5">
    <source>
        <dbReference type="ARBA" id="ARBA00022989"/>
    </source>
</evidence>
<dbReference type="Proteomes" id="UP001293593">
    <property type="component" value="Unassembled WGS sequence"/>
</dbReference>
<evidence type="ECO:0000256" key="4">
    <source>
        <dbReference type="ARBA" id="ARBA00022692"/>
    </source>
</evidence>
<keyword evidence="6 7" id="KW-0472">Membrane</keyword>
<evidence type="ECO:0000256" key="7">
    <source>
        <dbReference type="RuleBase" id="RU363107"/>
    </source>
</evidence>
<dbReference type="InterPro" id="IPR004895">
    <property type="entry name" value="Prenylated_rab_accept_PRA1"/>
</dbReference>
<proteinExistence type="inferred from homology"/>
<keyword evidence="4 7" id="KW-0812">Transmembrane</keyword>
<keyword evidence="7" id="KW-0813">Transport</keyword>
<feature type="transmembrane region" description="Helical" evidence="7">
    <location>
        <begin position="128"/>
        <end position="149"/>
    </location>
</feature>
<evidence type="ECO:0000256" key="1">
    <source>
        <dbReference type="ARBA" id="ARBA00002501"/>
    </source>
</evidence>
<evidence type="ECO:0000256" key="6">
    <source>
        <dbReference type="ARBA" id="ARBA00023136"/>
    </source>
</evidence>
<evidence type="ECO:0000256" key="3">
    <source>
        <dbReference type="ARBA" id="ARBA00006483"/>
    </source>
</evidence>
<dbReference type="PANTHER" id="PTHR19317">
    <property type="entry name" value="PRENYLATED RAB ACCEPTOR 1-RELATED"/>
    <property type="match status" value="1"/>
</dbReference>
<keyword evidence="5 7" id="KW-1133">Transmembrane helix</keyword>
<dbReference type="PANTHER" id="PTHR19317:SF81">
    <property type="entry name" value="PRA1 FAMILY PROTEIN D"/>
    <property type="match status" value="1"/>
</dbReference>
<evidence type="ECO:0000313" key="8">
    <source>
        <dbReference type="EMBL" id="KAK4258082.1"/>
    </source>
</evidence>
<dbReference type="AlphaFoldDB" id="A0AAE1M8Y6"/>
<comment type="caution">
    <text evidence="8">The sequence shown here is derived from an EMBL/GenBank/DDBJ whole genome shotgun (WGS) entry which is preliminary data.</text>
</comment>
<name>A0AAE1M8Y6_9FABA</name>
<dbReference type="Pfam" id="PF03208">
    <property type="entry name" value="PRA1"/>
    <property type="match status" value="1"/>
</dbReference>
<feature type="transmembrane region" description="Helical" evidence="7">
    <location>
        <begin position="100"/>
        <end position="122"/>
    </location>
</feature>
<dbReference type="GO" id="GO:0016192">
    <property type="term" value="P:vesicle-mediated transport"/>
    <property type="evidence" value="ECO:0007669"/>
    <property type="project" value="TreeGrafter"/>
</dbReference>
<protein>
    <recommendedName>
        <fullName evidence="7">PRA1 family protein</fullName>
    </recommendedName>
</protein>
<reference evidence="8" key="1">
    <citation type="submission" date="2023-10" db="EMBL/GenBank/DDBJ databases">
        <title>Chromosome-level genome of the transformable northern wattle, Acacia crassicarpa.</title>
        <authorList>
            <person name="Massaro I."/>
            <person name="Sinha N.R."/>
            <person name="Poethig S."/>
            <person name="Leichty A.R."/>
        </authorList>
    </citation>
    <scope>NUCLEOTIDE SEQUENCE</scope>
    <source>
        <strain evidence="8">Acra3RX</strain>
        <tissue evidence="8">Leaf</tissue>
    </source>
</reference>
<accession>A0AAE1M8Y6</accession>